<organism evidence="6 7">
    <name type="scientific">Banduia mediterranea</name>
    <dbReference type="NCBI Taxonomy" id="3075609"/>
    <lineage>
        <taxon>Bacteria</taxon>
        <taxon>Pseudomonadati</taxon>
        <taxon>Pseudomonadota</taxon>
        <taxon>Gammaproteobacteria</taxon>
        <taxon>Nevskiales</taxon>
        <taxon>Algiphilaceae</taxon>
        <taxon>Banduia</taxon>
    </lineage>
</organism>
<dbReference type="EC" id="3.1.1.61" evidence="2"/>
<sequence length="193" mass="20265">MPSRRYRAVVVGASLGGFHALRTLFAALHGRFPWPVIAVLHTATEDVSDMAQLYAARTPLNVSEAPERVAPQAGNVYLAPGGMHLLIETDGRFAFSTEARVNFSRPSIDVLFDSAADVYRSGLIGVVLTGANDDGARGLSAIRSRGGLAIVQNPATAEAPSMPAAALDIAGADYVLDLEKLGPQLNRLAGLDA</sequence>
<dbReference type="Pfam" id="PF01339">
    <property type="entry name" value="CheB_methylest"/>
    <property type="match status" value="1"/>
</dbReference>
<feature type="active site" evidence="4">
    <location>
        <position position="14"/>
    </location>
</feature>
<dbReference type="SUPFAM" id="SSF52738">
    <property type="entry name" value="Methylesterase CheB, C-terminal domain"/>
    <property type="match status" value="1"/>
</dbReference>
<dbReference type="RefSeq" id="WP_311364953.1">
    <property type="nucleotide sequence ID" value="NZ_JAVRIC010000011.1"/>
</dbReference>
<dbReference type="InterPro" id="IPR000673">
    <property type="entry name" value="Sig_transdc_resp-reg_Me-estase"/>
</dbReference>
<keyword evidence="4" id="KW-0145">Chemotaxis</keyword>
<evidence type="ECO:0000256" key="3">
    <source>
        <dbReference type="ARBA" id="ARBA00048267"/>
    </source>
</evidence>
<evidence type="ECO:0000313" key="6">
    <source>
        <dbReference type="EMBL" id="MDT0497560.1"/>
    </source>
</evidence>
<feature type="active site" evidence="4">
    <location>
        <position position="41"/>
    </location>
</feature>
<accession>A0ABU2WJ24</accession>
<dbReference type="PANTHER" id="PTHR42872:SF6">
    <property type="entry name" value="PROTEIN-GLUTAMATE METHYLESTERASE_PROTEIN-GLUTAMINE GLUTAMINASE"/>
    <property type="match status" value="1"/>
</dbReference>
<feature type="active site" evidence="4">
    <location>
        <position position="134"/>
    </location>
</feature>
<keyword evidence="7" id="KW-1185">Reference proteome</keyword>
<comment type="caution">
    <text evidence="6">The sequence shown here is derived from an EMBL/GenBank/DDBJ whole genome shotgun (WGS) entry which is preliminary data.</text>
</comment>
<proteinExistence type="predicted"/>
<comment type="catalytic activity">
    <reaction evidence="3">
        <text>[protein]-L-glutamate 5-O-methyl ester + H2O = L-glutamyl-[protein] + methanol + H(+)</text>
        <dbReference type="Rhea" id="RHEA:23236"/>
        <dbReference type="Rhea" id="RHEA-COMP:10208"/>
        <dbReference type="Rhea" id="RHEA-COMP:10311"/>
        <dbReference type="ChEBI" id="CHEBI:15377"/>
        <dbReference type="ChEBI" id="CHEBI:15378"/>
        <dbReference type="ChEBI" id="CHEBI:17790"/>
        <dbReference type="ChEBI" id="CHEBI:29973"/>
        <dbReference type="ChEBI" id="CHEBI:82795"/>
        <dbReference type="EC" id="3.1.1.61"/>
    </reaction>
</comment>
<dbReference type="PROSITE" id="PS50122">
    <property type="entry name" value="CHEB"/>
    <property type="match status" value="1"/>
</dbReference>
<keyword evidence="1 4" id="KW-0378">Hydrolase</keyword>
<protein>
    <recommendedName>
        <fullName evidence="2">protein-glutamate methylesterase</fullName>
        <ecNumber evidence="2">3.1.1.61</ecNumber>
    </recommendedName>
</protein>
<evidence type="ECO:0000256" key="1">
    <source>
        <dbReference type="ARBA" id="ARBA00022801"/>
    </source>
</evidence>
<dbReference type="CDD" id="cd16433">
    <property type="entry name" value="CheB"/>
    <property type="match status" value="1"/>
</dbReference>
<feature type="domain" description="CheB-type methylesterase" evidence="5">
    <location>
        <begin position="2"/>
        <end position="185"/>
    </location>
</feature>
<evidence type="ECO:0000256" key="4">
    <source>
        <dbReference type="PROSITE-ProRule" id="PRU00050"/>
    </source>
</evidence>
<gene>
    <name evidence="6" type="ORF">RM530_09315</name>
</gene>
<reference evidence="6 7" key="1">
    <citation type="submission" date="2023-09" db="EMBL/GenBank/DDBJ databases">
        <authorList>
            <person name="Rey-Velasco X."/>
        </authorList>
    </citation>
    <scope>NUCLEOTIDE SEQUENCE [LARGE SCALE GENOMIC DNA]</scope>
    <source>
        <strain evidence="6 7">W345</strain>
    </source>
</reference>
<dbReference type="EMBL" id="JAVRIC010000011">
    <property type="protein sequence ID" value="MDT0497560.1"/>
    <property type="molecule type" value="Genomic_DNA"/>
</dbReference>
<dbReference type="PANTHER" id="PTHR42872">
    <property type="entry name" value="PROTEIN-GLUTAMATE METHYLESTERASE/PROTEIN-GLUTAMINE GLUTAMINASE"/>
    <property type="match status" value="1"/>
</dbReference>
<dbReference type="Gene3D" id="3.40.50.180">
    <property type="entry name" value="Methylesterase CheB, C-terminal domain"/>
    <property type="match status" value="1"/>
</dbReference>
<name>A0ABU2WJ24_9GAMM</name>
<dbReference type="InterPro" id="IPR035909">
    <property type="entry name" value="CheB_C"/>
</dbReference>
<evidence type="ECO:0000256" key="2">
    <source>
        <dbReference type="ARBA" id="ARBA00039140"/>
    </source>
</evidence>
<evidence type="ECO:0000259" key="5">
    <source>
        <dbReference type="PROSITE" id="PS50122"/>
    </source>
</evidence>
<dbReference type="Proteomes" id="UP001254608">
    <property type="component" value="Unassembled WGS sequence"/>
</dbReference>
<evidence type="ECO:0000313" key="7">
    <source>
        <dbReference type="Proteomes" id="UP001254608"/>
    </source>
</evidence>